<dbReference type="InterPro" id="IPR051678">
    <property type="entry name" value="AGP_Transferase"/>
</dbReference>
<name>G4TVB2_SERID</name>
<protein>
    <recommendedName>
        <fullName evidence="3">Aminoglycoside phosphotransferase domain-containing protein</fullName>
    </recommendedName>
</protein>
<dbReference type="InterPro" id="IPR011009">
    <property type="entry name" value="Kinase-like_dom_sf"/>
</dbReference>
<reference evidence="1 2" key="1">
    <citation type="journal article" date="2011" name="PLoS Pathog.">
        <title>Endophytic Life Strategies Decoded by Genome and Transcriptome Analyses of the Mutualistic Root Symbiont Piriformospora indica.</title>
        <authorList>
            <person name="Zuccaro A."/>
            <person name="Lahrmann U."/>
            <person name="Guldener U."/>
            <person name="Langen G."/>
            <person name="Pfiffi S."/>
            <person name="Biedenkopf D."/>
            <person name="Wong P."/>
            <person name="Samans B."/>
            <person name="Grimm C."/>
            <person name="Basiewicz M."/>
            <person name="Murat C."/>
            <person name="Martin F."/>
            <person name="Kogel K.H."/>
        </authorList>
    </citation>
    <scope>NUCLEOTIDE SEQUENCE [LARGE SCALE GENOMIC DNA]</scope>
    <source>
        <strain evidence="1 2">DSM 11827</strain>
    </source>
</reference>
<organism evidence="1 2">
    <name type="scientific">Serendipita indica (strain DSM 11827)</name>
    <name type="common">Root endophyte fungus</name>
    <name type="synonym">Piriformospora indica</name>
    <dbReference type="NCBI Taxonomy" id="1109443"/>
    <lineage>
        <taxon>Eukaryota</taxon>
        <taxon>Fungi</taxon>
        <taxon>Dikarya</taxon>
        <taxon>Basidiomycota</taxon>
        <taxon>Agaricomycotina</taxon>
        <taxon>Agaricomycetes</taxon>
        <taxon>Sebacinales</taxon>
        <taxon>Serendipitaceae</taxon>
        <taxon>Serendipita</taxon>
    </lineage>
</organism>
<dbReference type="PANTHER" id="PTHR21310:SF15">
    <property type="entry name" value="AMINOGLYCOSIDE PHOSPHOTRANSFERASE DOMAIN-CONTAINING PROTEIN"/>
    <property type="match status" value="1"/>
</dbReference>
<dbReference type="EMBL" id="CAFZ01000420">
    <property type="protein sequence ID" value="CCA75255.1"/>
    <property type="molecule type" value="Genomic_DNA"/>
</dbReference>
<gene>
    <name evidence="1" type="ORF">PIIN_09239</name>
</gene>
<keyword evidence="2" id="KW-1185">Reference proteome</keyword>
<dbReference type="HOGENOM" id="CLU_1195283_0_0_1"/>
<dbReference type="PROSITE" id="PS51257">
    <property type="entry name" value="PROKAR_LIPOPROTEIN"/>
    <property type="match status" value="1"/>
</dbReference>
<evidence type="ECO:0000313" key="1">
    <source>
        <dbReference type="EMBL" id="CCA75255.1"/>
    </source>
</evidence>
<proteinExistence type="predicted"/>
<dbReference type="AlphaFoldDB" id="G4TVB2"/>
<dbReference type="OrthoDB" id="10003767at2759"/>
<dbReference type="InParanoid" id="G4TVB2"/>
<sequence>MSSRSQMLLFFVLTGCSRLLVALCLICVPFIQDLLLHGGPSEAGMGGSDVGWDRGLTLAPMAGECRQSHEDRGSSFCPSQQNLRIINHQSARRWSGLQIKLLKLAMTNGFKVVGRVLLPIGPIITTESEVATMDFIHARTSIAPPKVYLYCSSPDNPVRAEWILTEYIPGKCLRECFDDWSQAPRRRFASDLARTLARLYTLTASHCGCVLFDRSLDENQRSLRYWLTNNGR</sequence>
<dbReference type="Proteomes" id="UP000007148">
    <property type="component" value="Unassembled WGS sequence"/>
</dbReference>
<evidence type="ECO:0000313" key="2">
    <source>
        <dbReference type="Proteomes" id="UP000007148"/>
    </source>
</evidence>
<accession>G4TVB2</accession>
<dbReference type="PANTHER" id="PTHR21310">
    <property type="entry name" value="AMINOGLYCOSIDE PHOSPHOTRANSFERASE-RELATED-RELATED"/>
    <property type="match status" value="1"/>
</dbReference>
<comment type="caution">
    <text evidence="1">The sequence shown here is derived from an EMBL/GenBank/DDBJ whole genome shotgun (WGS) entry which is preliminary data.</text>
</comment>
<dbReference type="SUPFAM" id="SSF56112">
    <property type="entry name" value="Protein kinase-like (PK-like)"/>
    <property type="match status" value="1"/>
</dbReference>
<evidence type="ECO:0008006" key="3">
    <source>
        <dbReference type="Google" id="ProtNLM"/>
    </source>
</evidence>
<dbReference type="STRING" id="1109443.G4TVB2"/>